<dbReference type="InterPro" id="IPR005775">
    <property type="entry name" value="P-type_ATPase_IIC"/>
</dbReference>
<dbReference type="Proteomes" id="UP001431209">
    <property type="component" value="Unassembled WGS sequence"/>
</dbReference>
<dbReference type="InterPro" id="IPR018392">
    <property type="entry name" value="LysM"/>
</dbReference>
<evidence type="ECO:0000256" key="3">
    <source>
        <dbReference type="ARBA" id="ARBA00022448"/>
    </source>
</evidence>
<dbReference type="GO" id="GO:0016887">
    <property type="term" value="F:ATP hydrolysis activity"/>
    <property type="evidence" value="ECO:0007669"/>
    <property type="project" value="InterPro"/>
</dbReference>
<keyword evidence="5 15" id="KW-0633">Potassium transport</keyword>
<evidence type="ECO:0000256" key="1">
    <source>
        <dbReference type="ARBA" id="ARBA00004651"/>
    </source>
</evidence>
<evidence type="ECO:0000256" key="10">
    <source>
        <dbReference type="ARBA" id="ARBA00022958"/>
    </source>
</evidence>
<dbReference type="GO" id="GO:0005886">
    <property type="term" value="C:plasma membrane"/>
    <property type="evidence" value="ECO:0007669"/>
    <property type="project" value="UniProtKB-SubCell"/>
</dbReference>
<comment type="caution">
    <text evidence="15">Lacks conserved residue(s) required for the propagation of feature annotation.</text>
</comment>
<dbReference type="Gene3D" id="2.70.150.10">
    <property type="entry name" value="Calcium-transporting ATPase, cytoplasmic transduction domain A"/>
    <property type="match status" value="1"/>
</dbReference>
<evidence type="ECO:0000313" key="17">
    <source>
        <dbReference type="EMBL" id="KAL0491254.1"/>
    </source>
</evidence>
<evidence type="ECO:0000256" key="6">
    <source>
        <dbReference type="ARBA" id="ARBA00022553"/>
    </source>
</evidence>
<dbReference type="PANTHER" id="PTHR43294">
    <property type="entry name" value="SODIUM/POTASSIUM-TRANSPORTING ATPASE SUBUNIT ALPHA"/>
    <property type="match status" value="1"/>
</dbReference>
<dbReference type="InterPro" id="IPR023298">
    <property type="entry name" value="ATPase_P-typ_TM_dom_sf"/>
</dbReference>
<dbReference type="GO" id="GO:0030007">
    <property type="term" value="P:intracellular potassium ion homeostasis"/>
    <property type="evidence" value="ECO:0007669"/>
    <property type="project" value="TreeGrafter"/>
</dbReference>
<keyword evidence="7 15" id="KW-0812">Transmembrane</keyword>
<dbReference type="InterPro" id="IPR008250">
    <property type="entry name" value="ATPase_P-typ_transduc_dom_A_sf"/>
</dbReference>
<dbReference type="SFLD" id="SFLDS00003">
    <property type="entry name" value="Haloacid_Dehalogenase"/>
    <property type="match status" value="1"/>
</dbReference>
<feature type="transmembrane region" description="Helical" evidence="15">
    <location>
        <begin position="332"/>
        <end position="352"/>
    </location>
</feature>
<dbReference type="GO" id="GO:0005524">
    <property type="term" value="F:ATP binding"/>
    <property type="evidence" value="ECO:0007669"/>
    <property type="project" value="UniProtKB-KW"/>
</dbReference>
<dbReference type="Gene3D" id="1.20.1110.10">
    <property type="entry name" value="Calcium-transporting ATPase, transmembrane domain"/>
    <property type="match status" value="1"/>
</dbReference>
<dbReference type="GO" id="GO:0006883">
    <property type="term" value="P:intracellular sodium ion homeostasis"/>
    <property type="evidence" value="ECO:0007669"/>
    <property type="project" value="TreeGrafter"/>
</dbReference>
<evidence type="ECO:0000256" key="15">
    <source>
        <dbReference type="RuleBase" id="RU362084"/>
    </source>
</evidence>
<evidence type="ECO:0000313" key="18">
    <source>
        <dbReference type="Proteomes" id="UP001431209"/>
    </source>
</evidence>
<comment type="similarity">
    <text evidence="2 15">Belongs to the cation transport ATPase (P-type) (TC 3.A.3) family. Type IIC subfamily.</text>
</comment>
<dbReference type="SUPFAM" id="SSF56784">
    <property type="entry name" value="HAD-like"/>
    <property type="match status" value="1"/>
</dbReference>
<keyword evidence="15" id="KW-0479">Metal-binding</keyword>
<dbReference type="InterPro" id="IPR004014">
    <property type="entry name" value="ATPase_P-typ_cation-transptr_N"/>
</dbReference>
<dbReference type="PANTHER" id="PTHR43294:SF21">
    <property type="entry name" value="CATION TRANSPORTING ATPASE"/>
    <property type="match status" value="1"/>
</dbReference>
<keyword evidence="13 15" id="KW-0406">Ion transport</keyword>
<feature type="domain" description="Cation-transporting P-type ATPase N-terminal" evidence="16">
    <location>
        <begin position="78"/>
        <end position="151"/>
    </location>
</feature>
<keyword evidence="11" id="KW-1278">Translocase</keyword>
<evidence type="ECO:0000256" key="11">
    <source>
        <dbReference type="ARBA" id="ARBA00022967"/>
    </source>
</evidence>
<evidence type="ECO:0000256" key="12">
    <source>
        <dbReference type="ARBA" id="ARBA00022989"/>
    </source>
</evidence>
<evidence type="ECO:0000256" key="4">
    <source>
        <dbReference type="ARBA" id="ARBA00022475"/>
    </source>
</evidence>
<dbReference type="InterPro" id="IPR036412">
    <property type="entry name" value="HAD-like_sf"/>
</dbReference>
<dbReference type="SUPFAM" id="SSF81660">
    <property type="entry name" value="Metal cation-transporting ATPase, ATP-binding domain N"/>
    <property type="match status" value="1"/>
</dbReference>
<dbReference type="SFLD" id="SFLDG00002">
    <property type="entry name" value="C1.7:_P-type_atpase_like"/>
    <property type="match status" value="1"/>
</dbReference>
<feature type="transmembrane region" description="Helical" evidence="15">
    <location>
        <begin position="1029"/>
        <end position="1049"/>
    </location>
</feature>
<dbReference type="GO" id="GO:0046872">
    <property type="term" value="F:metal ion binding"/>
    <property type="evidence" value="ECO:0007669"/>
    <property type="project" value="UniProtKB-KW"/>
</dbReference>
<dbReference type="PRINTS" id="PR00119">
    <property type="entry name" value="CATATPASE"/>
</dbReference>
<keyword evidence="10 15" id="KW-0630">Potassium</keyword>
<organism evidence="17 18">
    <name type="scientific">Acrasis kona</name>
    <dbReference type="NCBI Taxonomy" id="1008807"/>
    <lineage>
        <taxon>Eukaryota</taxon>
        <taxon>Discoba</taxon>
        <taxon>Heterolobosea</taxon>
        <taxon>Tetramitia</taxon>
        <taxon>Eutetramitia</taxon>
        <taxon>Acrasidae</taxon>
        <taxon>Acrasis</taxon>
    </lineage>
</organism>
<dbReference type="Pfam" id="PF00689">
    <property type="entry name" value="Cation_ATPase_C"/>
    <property type="match status" value="1"/>
</dbReference>
<evidence type="ECO:0000256" key="14">
    <source>
        <dbReference type="ARBA" id="ARBA00023136"/>
    </source>
</evidence>
<evidence type="ECO:0000256" key="2">
    <source>
        <dbReference type="ARBA" id="ARBA00006934"/>
    </source>
</evidence>
<dbReference type="InterPro" id="IPR006068">
    <property type="entry name" value="ATPase_P-typ_cation-transptr_C"/>
</dbReference>
<dbReference type="GO" id="GO:1990573">
    <property type="term" value="P:potassium ion import across plasma membrane"/>
    <property type="evidence" value="ECO:0007669"/>
    <property type="project" value="TreeGrafter"/>
</dbReference>
<dbReference type="CDD" id="cd00118">
    <property type="entry name" value="LysM"/>
    <property type="match status" value="1"/>
</dbReference>
<dbReference type="Gene3D" id="3.40.1110.10">
    <property type="entry name" value="Calcium-transporting ATPase, cytoplasmic domain N"/>
    <property type="match status" value="1"/>
</dbReference>
<reference evidence="17 18" key="1">
    <citation type="submission" date="2024-03" db="EMBL/GenBank/DDBJ databases">
        <title>The Acrasis kona genome and developmental transcriptomes reveal deep origins of eukaryotic multicellular pathways.</title>
        <authorList>
            <person name="Sheikh S."/>
            <person name="Fu C.-J."/>
            <person name="Brown M.W."/>
            <person name="Baldauf S.L."/>
        </authorList>
    </citation>
    <scope>NUCLEOTIDE SEQUENCE [LARGE SCALE GENOMIC DNA]</scope>
    <source>
        <strain evidence="17 18">ATCC MYA-3509</strain>
    </source>
</reference>
<dbReference type="SFLD" id="SFLDF00027">
    <property type="entry name" value="p-type_atpase"/>
    <property type="match status" value="1"/>
</dbReference>
<feature type="transmembrane region" description="Helical" evidence="15">
    <location>
        <begin position="997"/>
        <end position="1017"/>
    </location>
</feature>
<dbReference type="GO" id="GO:0036376">
    <property type="term" value="P:sodium ion export across plasma membrane"/>
    <property type="evidence" value="ECO:0007669"/>
    <property type="project" value="TreeGrafter"/>
</dbReference>
<dbReference type="PROSITE" id="PS00154">
    <property type="entry name" value="ATPASE_E1_E2"/>
    <property type="match status" value="1"/>
</dbReference>
<feature type="transmembrane region" description="Helical" evidence="15">
    <location>
        <begin position="172"/>
        <end position="191"/>
    </location>
</feature>
<dbReference type="Pfam" id="PF00122">
    <property type="entry name" value="E1-E2_ATPase"/>
    <property type="match status" value="1"/>
</dbReference>
<evidence type="ECO:0000256" key="5">
    <source>
        <dbReference type="ARBA" id="ARBA00022538"/>
    </source>
</evidence>
<comment type="caution">
    <text evidence="17">The sequence shown here is derived from an EMBL/GenBank/DDBJ whole genome shotgun (WGS) entry which is preliminary data.</text>
</comment>
<dbReference type="NCBIfam" id="TIGR01106">
    <property type="entry name" value="ATPase-IIC_X-K"/>
    <property type="match status" value="1"/>
</dbReference>
<dbReference type="SMART" id="SM00831">
    <property type="entry name" value="Cation_ATPase_N"/>
    <property type="match status" value="1"/>
</dbReference>
<dbReference type="FunFam" id="3.40.50.1000:FF:000083">
    <property type="entry name" value="Sodium/potassium-transporting ATPase subunit alpha"/>
    <property type="match status" value="1"/>
</dbReference>
<evidence type="ECO:0000259" key="16">
    <source>
        <dbReference type="SMART" id="SM00831"/>
    </source>
</evidence>
<dbReference type="EMBL" id="JAOPGA020001779">
    <property type="protein sequence ID" value="KAL0491254.1"/>
    <property type="molecule type" value="Genomic_DNA"/>
</dbReference>
<feature type="transmembrane region" description="Helical" evidence="15">
    <location>
        <begin position="131"/>
        <end position="152"/>
    </location>
</feature>
<evidence type="ECO:0000256" key="9">
    <source>
        <dbReference type="ARBA" id="ARBA00022840"/>
    </source>
</evidence>
<keyword evidence="3 15" id="KW-0813">Transport</keyword>
<dbReference type="InterPro" id="IPR001757">
    <property type="entry name" value="P_typ_ATPase"/>
</dbReference>
<keyword evidence="8 15" id="KW-0547">Nucleotide-binding</keyword>
<keyword evidence="4" id="KW-1003">Cell membrane</keyword>
<dbReference type="PRINTS" id="PR00121">
    <property type="entry name" value="NAKATPASE"/>
</dbReference>
<comment type="subcellular location">
    <subcellularLocation>
        <location evidence="1 15">Cell membrane</location>
        <topology evidence="1 15">Multi-pass membrane protein</topology>
    </subcellularLocation>
</comment>
<dbReference type="InterPro" id="IPR044492">
    <property type="entry name" value="P_typ_ATPase_HD_dom"/>
</dbReference>
<feature type="transmembrane region" description="Helical" evidence="15">
    <location>
        <begin position="895"/>
        <end position="924"/>
    </location>
</feature>
<dbReference type="NCBIfam" id="TIGR01494">
    <property type="entry name" value="ATPase_P-type"/>
    <property type="match status" value="2"/>
</dbReference>
<protein>
    <recommendedName>
        <fullName evidence="15">Sodium/potassium-transporting ATPase subunit alpha</fullName>
    </recommendedName>
</protein>
<dbReference type="Pfam" id="PF13246">
    <property type="entry name" value="Cation_ATPase"/>
    <property type="match status" value="1"/>
</dbReference>
<dbReference type="InterPro" id="IPR018303">
    <property type="entry name" value="ATPase_P-typ_P_site"/>
</dbReference>
<feature type="transmembrane region" description="Helical" evidence="15">
    <location>
        <begin position="364"/>
        <end position="390"/>
    </location>
</feature>
<sequence>MSRRSAERLSAQGPRTDTLAVNRTSLEIPVHFTAMKHKNEQIISKHKQKAMKGKKKLDVEQMKKGLETVEHLWTLQELAHNLPETHINDTNPARSTGLDQEIYTKRLEVNGPNILTPVKTTPILVRFFRNFLTFFAILLEVSSLLCFLAFFIQLGLFYTPHPYPSGLVYDNLYLGIVLAAVVIITGLFTFFTEEMSNSNLDFGSQLATTCLVVRDGGKELSIDPKELVCGDLVKIKAGEKIPADLRVIDFNELFVDNSSLTGEVEPQQRSTNKTHDNPLETKNLVFNGTLVTKGTGLCVVVATGDRTAIGQIAGLVSNTKVVETPLRREINLLVKSVSVIAFVEGIIFLILGFVRTPTLWIDNIILAVATMVANVPEALLPTVSVGLALTAKRMQSKHVRVKKLESIETLGSSSTICSDKTGTLTQNRMTVSHIWYNDKMFQCATSASDTRADFNTSDPTFEKLKRVAGLGSVANFEDTPENMEKPILRRKANGDASEQAIIKFVEPLSTVKAYRASNPLLFDIPFNSTNKWYLSIRQVGTDTFVFMKGAPERITAFCSHIIPEADAEPVELTQEWKDKINGAIKRMSSFGERVLGFAELKLQDKDPILNRIASVSDISKETPETLQIPRRTMHFVGLMSLIDPPKEGVPEAVSLCITAGIRVVMVTGDHPDTAKAIAKQVNIIKGDTVEDIAEREGIPVEQVSPNRADAVVVAGDTIPGLTLKDWNRILSKREIVFARTSPQQKLIIVEHFQNRGEIVAVTGDGVNDSPALKKADIGIAMNISGSEVSKEAAAMILLDDNFASIIAAVEEGRLVFDNLKKSVAYLLSHAYPELTPYFCYFFVGLPLPLSLLLTVSIDLGLDMLPAIAFAYERPESDIMLRPPRKPTEHMVSDRLFLYSWFQIGFIISLGGLFGYFCVMASYGFTPASLVNSGFTYFVANAPDITNAYGQVYDSHQQEDILNKAHAGYFLAVMFGQWANILVCRCRKLSVFQFGFENTAMLLSMLWMVCFAIAVVYIPGLNGAFGASGLFGRDGLIWLCGLPFFAFILVHQEIVKLCWRASTPRSWVEKHLIW</sequence>
<keyword evidence="6" id="KW-0597">Phosphoprotein</keyword>
<dbReference type="Gene3D" id="3.40.50.1000">
    <property type="entry name" value="HAD superfamily/HAD-like"/>
    <property type="match status" value="1"/>
</dbReference>
<accession>A0AAW2ZPU1</accession>
<dbReference type="InterPro" id="IPR059000">
    <property type="entry name" value="ATPase_P-type_domA"/>
</dbReference>
<keyword evidence="14 15" id="KW-0472">Membrane</keyword>
<evidence type="ECO:0000256" key="7">
    <source>
        <dbReference type="ARBA" id="ARBA00022692"/>
    </source>
</evidence>
<dbReference type="InterPro" id="IPR023299">
    <property type="entry name" value="ATPase_P-typ_cyto_dom_N"/>
</dbReference>
<evidence type="ECO:0000256" key="8">
    <source>
        <dbReference type="ARBA" id="ARBA00022741"/>
    </source>
</evidence>
<keyword evidence="12 15" id="KW-1133">Transmembrane helix</keyword>
<dbReference type="SUPFAM" id="SSF81653">
    <property type="entry name" value="Calcium ATPase, transduction domain A"/>
    <property type="match status" value="1"/>
</dbReference>
<dbReference type="AlphaFoldDB" id="A0AAW2ZPU1"/>
<dbReference type="GO" id="GO:1902600">
    <property type="term" value="P:proton transmembrane transport"/>
    <property type="evidence" value="ECO:0007669"/>
    <property type="project" value="TreeGrafter"/>
</dbReference>
<name>A0AAW2ZPU1_9EUKA</name>
<evidence type="ECO:0000256" key="13">
    <source>
        <dbReference type="ARBA" id="ARBA00023065"/>
    </source>
</evidence>
<keyword evidence="18" id="KW-1185">Reference proteome</keyword>
<dbReference type="Pfam" id="PF00690">
    <property type="entry name" value="Cation_ATPase_N"/>
    <property type="match status" value="1"/>
</dbReference>
<gene>
    <name evidence="17" type="ORF">AKO1_009928</name>
</gene>
<proteinExistence type="inferred from homology"/>
<keyword evidence="9 15" id="KW-0067">ATP-binding</keyword>
<dbReference type="GO" id="GO:0005391">
    <property type="term" value="F:P-type sodium:potassium-exchanging transporter activity"/>
    <property type="evidence" value="ECO:0007669"/>
    <property type="project" value="TreeGrafter"/>
</dbReference>
<dbReference type="InterPro" id="IPR050510">
    <property type="entry name" value="Cation_transp_ATPase_P-type"/>
</dbReference>
<dbReference type="FunFam" id="1.20.1110.10:FF:000095">
    <property type="entry name" value="Sodium/potassium-transporting ATPase subunit alpha-1"/>
    <property type="match status" value="1"/>
</dbReference>
<dbReference type="InterPro" id="IPR023214">
    <property type="entry name" value="HAD_sf"/>
</dbReference>
<dbReference type="SUPFAM" id="SSF81665">
    <property type="entry name" value="Calcium ATPase, transmembrane domain M"/>
    <property type="match status" value="1"/>
</dbReference>